<reference evidence="1 2" key="1">
    <citation type="submission" date="2023-09" db="EMBL/GenBank/DDBJ databases">
        <authorList>
            <person name="Rey-Velasco X."/>
        </authorList>
    </citation>
    <scope>NUCLEOTIDE SEQUENCE [LARGE SCALE GENOMIC DNA]</scope>
    <source>
        <strain evidence="1 2">W431</strain>
    </source>
</reference>
<accession>A0ABU3A101</accession>
<keyword evidence="2" id="KW-1185">Reference proteome</keyword>
<evidence type="ECO:0000313" key="1">
    <source>
        <dbReference type="EMBL" id="MDT0602803.1"/>
    </source>
</evidence>
<dbReference type="RefSeq" id="WP_311577813.1">
    <property type="nucleotide sequence ID" value="NZ_JAVRIF010000002.1"/>
</dbReference>
<gene>
    <name evidence="1" type="ORF">RM573_04295</name>
</gene>
<sequence length="409" mass="46515">MPKKVKIKGENLKAIAIVRELLDELLLAGTIISDQLSFIVDHGHLSIRCEKSNVAKETLLSIPLKCMPLLADFDFSVTDEIQIIAQPKQTVLNKQGLRFMQLMIDLYNETEKLKYWSGVFPIIALKDHPKLISVLLNAKALNKKANNFKNLYNNQQWDELLLVSFFGSREFIYKADKLSQSGINTSNKSEKGLLNVIDFLNHQTGANGYSFNADNSLIINSSAEITTGEVYVEYNYLDPLMAYLFYGFVDLSSSWIFSVMLELFTLQGNSLLVMNNPVLNKANLTQELESLNKYIPGDIQTNGVNIAVSHIVIPNNENHAALRKVIRYILLTTDKVGRYKDASYLQQEILHIEKQLIEKNYGYWKTLEGETELALLKTSNNEIVRAALTQLNNLTKINLQYIKNYVEHK</sequence>
<dbReference type="Proteomes" id="UP001266357">
    <property type="component" value="Unassembled WGS sequence"/>
</dbReference>
<proteinExistence type="predicted"/>
<organism evidence="1 2">
    <name type="scientific">Thalassotalea castellviae</name>
    <dbReference type="NCBI Taxonomy" id="3075612"/>
    <lineage>
        <taxon>Bacteria</taxon>
        <taxon>Pseudomonadati</taxon>
        <taxon>Pseudomonadota</taxon>
        <taxon>Gammaproteobacteria</taxon>
        <taxon>Alteromonadales</taxon>
        <taxon>Colwelliaceae</taxon>
        <taxon>Thalassotalea</taxon>
    </lineage>
</organism>
<evidence type="ECO:0000313" key="2">
    <source>
        <dbReference type="Proteomes" id="UP001266357"/>
    </source>
</evidence>
<name>A0ABU3A101_9GAMM</name>
<protein>
    <submittedName>
        <fullName evidence="1">Uncharacterized protein</fullName>
    </submittedName>
</protein>
<comment type="caution">
    <text evidence="1">The sequence shown here is derived from an EMBL/GenBank/DDBJ whole genome shotgun (WGS) entry which is preliminary data.</text>
</comment>
<dbReference type="EMBL" id="JAVRIF010000002">
    <property type="protein sequence ID" value="MDT0602803.1"/>
    <property type="molecule type" value="Genomic_DNA"/>
</dbReference>